<dbReference type="Proteomes" id="UP000600101">
    <property type="component" value="Unassembled WGS sequence"/>
</dbReference>
<dbReference type="Pfam" id="PF12796">
    <property type="entry name" value="Ank_2"/>
    <property type="match status" value="1"/>
</dbReference>
<keyword evidence="2 3" id="KW-0040">ANK repeat</keyword>
<keyword evidence="5" id="KW-1185">Reference proteome</keyword>
<evidence type="ECO:0000256" key="1">
    <source>
        <dbReference type="ARBA" id="ARBA00022737"/>
    </source>
</evidence>
<dbReference type="InterPro" id="IPR036770">
    <property type="entry name" value="Ankyrin_rpt-contain_sf"/>
</dbReference>
<dbReference type="PROSITE" id="PS50088">
    <property type="entry name" value="ANK_REPEAT"/>
    <property type="match status" value="2"/>
</dbReference>
<sequence>MDRSEEFQAAVIAGDAATVAARLAEDPQLAAPRGDGTDPVALAAQHGRLEVLRLLLEAGGVAPPEGDTRQAPTPLMRAAAAGAADAVALLLQYGADPALRDLEGRTAADLADAAGHHDLARRLAPDSEAERIIR</sequence>
<accession>A0A9X0QX32</accession>
<evidence type="ECO:0000313" key="5">
    <source>
        <dbReference type="Proteomes" id="UP000600101"/>
    </source>
</evidence>
<dbReference type="EMBL" id="JACOMF010000008">
    <property type="protein sequence ID" value="MBC4015569.1"/>
    <property type="molecule type" value="Genomic_DNA"/>
</dbReference>
<name>A0A9X0QX32_9PROT</name>
<dbReference type="InterPro" id="IPR050776">
    <property type="entry name" value="Ank_Repeat/CDKN_Inhibitor"/>
</dbReference>
<evidence type="ECO:0000256" key="3">
    <source>
        <dbReference type="PROSITE-ProRule" id="PRU00023"/>
    </source>
</evidence>
<dbReference type="SMART" id="SM00248">
    <property type="entry name" value="ANK"/>
    <property type="match status" value="2"/>
</dbReference>
<dbReference type="AlphaFoldDB" id="A0A9X0QX32"/>
<evidence type="ECO:0000256" key="2">
    <source>
        <dbReference type="ARBA" id="ARBA00023043"/>
    </source>
</evidence>
<dbReference type="RefSeq" id="WP_186770341.1">
    <property type="nucleotide sequence ID" value="NZ_JACOMF010000008.1"/>
</dbReference>
<dbReference type="Gene3D" id="1.25.40.20">
    <property type="entry name" value="Ankyrin repeat-containing domain"/>
    <property type="match status" value="1"/>
</dbReference>
<feature type="repeat" description="ANK" evidence="3">
    <location>
        <begin position="70"/>
        <end position="102"/>
    </location>
</feature>
<dbReference type="InterPro" id="IPR002110">
    <property type="entry name" value="Ankyrin_rpt"/>
</dbReference>
<dbReference type="PROSITE" id="PS50297">
    <property type="entry name" value="ANK_REP_REGION"/>
    <property type="match status" value="2"/>
</dbReference>
<dbReference type="PANTHER" id="PTHR24201">
    <property type="entry name" value="ANK_REP_REGION DOMAIN-CONTAINING PROTEIN"/>
    <property type="match status" value="1"/>
</dbReference>
<reference evidence="4" key="1">
    <citation type="submission" date="2020-08" db="EMBL/GenBank/DDBJ databases">
        <authorList>
            <person name="Hu Y."/>
            <person name="Nguyen S.V."/>
            <person name="Li F."/>
            <person name="Fanning S."/>
        </authorList>
    </citation>
    <scope>NUCLEOTIDE SEQUENCE</scope>
    <source>
        <strain evidence="4">SYSU D8009</strain>
    </source>
</reference>
<gene>
    <name evidence="4" type="ORF">H7965_09535</name>
</gene>
<protein>
    <submittedName>
        <fullName evidence="4">Ankyrin repeat domain-containing protein</fullName>
    </submittedName>
</protein>
<feature type="repeat" description="ANK" evidence="3">
    <location>
        <begin position="35"/>
        <end position="59"/>
    </location>
</feature>
<comment type="caution">
    <text evidence="4">The sequence shown here is derived from an EMBL/GenBank/DDBJ whole genome shotgun (WGS) entry which is preliminary data.</text>
</comment>
<evidence type="ECO:0000313" key="4">
    <source>
        <dbReference type="EMBL" id="MBC4015569.1"/>
    </source>
</evidence>
<proteinExistence type="predicted"/>
<keyword evidence="1" id="KW-0677">Repeat</keyword>
<organism evidence="4 5">
    <name type="scientific">Siccirubricoccus deserti</name>
    <dbReference type="NCBI Taxonomy" id="2013562"/>
    <lineage>
        <taxon>Bacteria</taxon>
        <taxon>Pseudomonadati</taxon>
        <taxon>Pseudomonadota</taxon>
        <taxon>Alphaproteobacteria</taxon>
        <taxon>Acetobacterales</taxon>
        <taxon>Roseomonadaceae</taxon>
        <taxon>Siccirubricoccus</taxon>
    </lineage>
</organism>
<dbReference type="SUPFAM" id="SSF48403">
    <property type="entry name" value="Ankyrin repeat"/>
    <property type="match status" value="1"/>
</dbReference>